<evidence type="ECO:0000313" key="5">
    <source>
        <dbReference type="EMBL" id="CAL5134991.1"/>
    </source>
</evidence>
<keyword evidence="3" id="KW-0802">TPR repeat</keyword>
<evidence type="ECO:0000256" key="1">
    <source>
        <dbReference type="ARBA" id="ARBA00004123"/>
    </source>
</evidence>
<dbReference type="GO" id="GO:0005634">
    <property type="term" value="C:nucleus"/>
    <property type="evidence" value="ECO:0007669"/>
    <property type="project" value="UniProtKB-SubCell"/>
</dbReference>
<organism evidence="5 6">
    <name type="scientific">Calicophoron daubneyi</name>
    <name type="common">Rumen fluke</name>
    <name type="synonym">Paramphistomum daubneyi</name>
    <dbReference type="NCBI Taxonomy" id="300641"/>
    <lineage>
        <taxon>Eukaryota</taxon>
        <taxon>Metazoa</taxon>
        <taxon>Spiralia</taxon>
        <taxon>Lophotrochozoa</taxon>
        <taxon>Platyhelminthes</taxon>
        <taxon>Trematoda</taxon>
        <taxon>Digenea</taxon>
        <taxon>Plagiorchiida</taxon>
        <taxon>Pronocephalata</taxon>
        <taxon>Paramphistomoidea</taxon>
        <taxon>Paramphistomidae</taxon>
        <taxon>Calicophoron</taxon>
    </lineage>
</organism>
<proteinExistence type="predicted"/>
<protein>
    <recommendedName>
        <fullName evidence="7">Calcineurin-binding protein cabin-1</fullName>
    </recommendedName>
</protein>
<feature type="region of interest" description="Disordered" evidence="4">
    <location>
        <begin position="694"/>
        <end position="715"/>
    </location>
</feature>
<feature type="repeat" description="TPR" evidence="3">
    <location>
        <begin position="137"/>
        <end position="170"/>
    </location>
</feature>
<name>A0AAV2TDP1_CALDB</name>
<gene>
    <name evidence="5" type="ORF">CDAUBV1_LOCUS9071</name>
</gene>
<dbReference type="GO" id="GO:0031491">
    <property type="term" value="F:nucleosome binding"/>
    <property type="evidence" value="ECO:0007669"/>
    <property type="project" value="TreeGrafter"/>
</dbReference>
<comment type="caution">
    <text evidence="5">The sequence shown here is derived from an EMBL/GenBank/DDBJ whole genome shotgun (WGS) entry which is preliminary data.</text>
</comment>
<evidence type="ECO:0008006" key="7">
    <source>
        <dbReference type="Google" id="ProtNLM"/>
    </source>
</evidence>
<feature type="compositionally biased region" description="Polar residues" evidence="4">
    <location>
        <begin position="697"/>
        <end position="709"/>
    </location>
</feature>
<dbReference type="InterPro" id="IPR033053">
    <property type="entry name" value="Hir3/CABIN1"/>
</dbReference>
<feature type="region of interest" description="Disordered" evidence="4">
    <location>
        <begin position="1207"/>
        <end position="1234"/>
    </location>
</feature>
<dbReference type="InterPro" id="IPR019734">
    <property type="entry name" value="TPR_rpt"/>
</dbReference>
<feature type="compositionally biased region" description="Low complexity" evidence="4">
    <location>
        <begin position="1796"/>
        <end position="1805"/>
    </location>
</feature>
<dbReference type="PANTHER" id="PTHR15502:SF7">
    <property type="entry name" value="CALCINEURIN-BINDING PROTEIN CABIN-1"/>
    <property type="match status" value="1"/>
</dbReference>
<feature type="region of interest" description="Disordered" evidence="4">
    <location>
        <begin position="354"/>
        <end position="441"/>
    </location>
</feature>
<dbReference type="SMART" id="SM00028">
    <property type="entry name" value="TPR"/>
    <property type="match status" value="2"/>
</dbReference>
<reference evidence="5" key="1">
    <citation type="submission" date="2024-06" db="EMBL/GenBank/DDBJ databases">
        <authorList>
            <person name="Liu X."/>
            <person name="Lenzi L."/>
            <person name="Haldenby T S."/>
            <person name="Uol C."/>
        </authorList>
    </citation>
    <scope>NUCLEOTIDE SEQUENCE</scope>
</reference>
<dbReference type="SUPFAM" id="SSF48452">
    <property type="entry name" value="TPR-like"/>
    <property type="match status" value="2"/>
</dbReference>
<keyword evidence="2" id="KW-0539">Nucleus</keyword>
<sequence length="2196" mass="245928">MKVGDSELYDTYTILDTFSFQALNERPDRHSSICDESISRLGETSSVHGGSFLSDLDKSVTSNQSRFWSYYGHLPRKHVTRESEEVRVIKLYRHALHLCSSGIPEDELSAKPLLESIGGSFLLKSEKLPAQLHSIKFAAFKLLGAIYTKLNQNKKAIKVYLKAIDVDKNDLTVWIRLARISIKCARFNTATYALEYILNEHPCHPIALPLALPVYLALSEFEVCLELSVRALKLDPLDERAIYCVQYVLRLQPSLFFMIEDLVEQRPDLLSEAISDGIRAEMDAEVQRLRSVRREHLDAISELKNIKRVDFPEPLPGLIWSDLLEATVNMYDRLNLETTFAPVLNLTTLLPADVPPEEPISGEELDEETDVADLSSRSAEESPEVVQPEVVFSETSPNPVVTLTPLDDVPEHSVSSFDNEHDTASQHPSPEIDEPPENANTPIKQAVGTVAQPVIEENQDATEKRRSSRARGNVDLTDGINRWYRYKRGTNQESDYKQAATTKSCEARTLSRFQLADRVQALLPELFRQCAHQCLRNTDELPKSGVDEPLETRLVHSDSNTCFSVTDTDDQNIADQWSPETVVLFIRMMNEMQPNVITFGIALLLQVCGLNSRHWSPEMVNHYVDLSDRLHRCFPRCLMHPTELRSMRQVKSEDYPSLLPKDVLTFRCQPGLTTVTQLHVTYVELRLERLENELNRDQNGSRPGGTSYSPEKPREPVLDSQTIFTLLDAFSMYEPFSAEYLEVQAHFLWINYLLSSIISDFSEMRIYLDLLKEHLTENRLTINRMYSVHHGNLTPEYVDKMLNQLTSVSDFERLTRLSDDGHYTQVLTEAMEKLERRRVKLISQQNMYQLFSVINQRVFSSSAHICLLDRLALFGFCINQTLKKLKSAHEHSDNEDPPITEVTPSGCTNGTEDESTPRPTRLSILHLCYRASVYLLEASSIFCAKHGCPASSATNSPCGGPSHTPTKSTKETAHTLALDALDFIYKTWNLLANDGSRSVKSLNHSVDETSLTQISDAPLRFEAAGEAEDDEIPEDNVDVVDQNRTPMLTIGEACHTIVAILDFLTFHLRSSSEFAGPCTPLFSLRIISLVYEHFACIEQSIPPASLPVELRVLRQNAVNSNDPIPPELLPSLVSGSAMAPPSLAWLHWVHELLYLLFKTSGGSKTTNCRDRFEVLAILRQIITRTSRLLKKVSSNAMLRMSEMRSAKSSVSDLASDEQISSDPSSPRNSEDEFVDALPSDDDTIACVEDTQMNQKKYWPSGCISLKHMLAQAVRCLLPPTLFRGPSGQIQKLYVPELPDKDSNCSEGKVIVHKALPDWISAETGSGCVIPPWIEEVVGLLNRGYSYQHPSPSGSVKYAWWLISSSNSQTNDDETKLMDWECMETIFHLCRSVKMPTFDSLKALSISSEFLNLLLETFKIMPSSEKEKLVPVAQIESALQPKLKGVLGLPDNPVGLSCLTRLAFYLVADHYMKNNSFERAVEFYLQDLQAFPHRGDTWAALGLIYYSDLEQIINLTNLKTERVSPEAVSRCLRCFTVALTLFPNSVTLLIERGCLAYQLHSYSARALKKSEYRSFPEAHLNLCRKWRYRMLQLARSSYEQVLAFASARSPSVTSPSKTATVIGTSPNANPNPNSIQLPLPATPEEAKCSDQAAEECWLCHYMLSKCSEKEAYLTIPHQPNARGIAQQLLPLLRQYSGTLEALDAAGAKYPKKIIVYHKLPFRAVEAIEIYYKIHALALKTLLHYGPPKNLEAGTEVDQIPLEELLAFLNDLQSTEFVCGVGKPRRGKKRTSNAAGLSSKQTSSQPPKQLITAEYYRSCGIITEKSSETAVTHTTGANEPSDNAALSLTPPQEEFIDLTSPELAQSSPEEPKISAKDPEAIWRECVDCCRAAMELVLHRLPLHYKAMYRLADVYLRAPHIKNPSKALAILLGPLDETSKLTVGGLFKDRKQNNFFHGVWRIPTADIDRSGNFAAHMYRSVLLTLNVLHEQGDWRHLVHIFHQLRKQPPEEKRGFLGEGDRVFLARRAFNLIQPTLLTWLTQLSRSLSIYSVQTGERIGSDQDSTAVDAAGQPLGFINTETLTQIYRLHCVSYSRNTTVNSSPGPVLDSKEVISTTQNASTLAATEISGYSSVLQLAYHLCPSAWNMNGPNIPLQEILQRCTDLTSARSSSGGSGAGNTSSKPESARPSNAPTTGRGPT</sequence>
<dbReference type="PROSITE" id="PS50005">
    <property type="entry name" value="TPR"/>
    <property type="match status" value="1"/>
</dbReference>
<dbReference type="GO" id="GO:0006325">
    <property type="term" value="P:chromatin organization"/>
    <property type="evidence" value="ECO:0007669"/>
    <property type="project" value="InterPro"/>
</dbReference>
<dbReference type="Gene3D" id="1.25.40.10">
    <property type="entry name" value="Tetratricopeptide repeat domain"/>
    <property type="match status" value="2"/>
</dbReference>
<dbReference type="Proteomes" id="UP001497525">
    <property type="component" value="Unassembled WGS sequence"/>
</dbReference>
<feature type="region of interest" description="Disordered" evidence="4">
    <location>
        <begin position="1781"/>
        <end position="1805"/>
    </location>
</feature>
<feature type="region of interest" description="Disordered" evidence="4">
    <location>
        <begin position="2162"/>
        <end position="2196"/>
    </location>
</feature>
<evidence type="ECO:0000256" key="2">
    <source>
        <dbReference type="ARBA" id="ARBA00023242"/>
    </source>
</evidence>
<dbReference type="Pfam" id="PF13176">
    <property type="entry name" value="TPR_7"/>
    <property type="match status" value="1"/>
</dbReference>
<feature type="compositionally biased region" description="Low complexity" evidence="4">
    <location>
        <begin position="384"/>
        <end position="394"/>
    </location>
</feature>
<dbReference type="EMBL" id="CAXLJL010000234">
    <property type="protein sequence ID" value="CAL5134991.1"/>
    <property type="molecule type" value="Genomic_DNA"/>
</dbReference>
<dbReference type="InterPro" id="IPR011990">
    <property type="entry name" value="TPR-like_helical_dom_sf"/>
</dbReference>
<evidence type="ECO:0000256" key="4">
    <source>
        <dbReference type="SAM" id="MobiDB-lite"/>
    </source>
</evidence>
<evidence type="ECO:0000313" key="6">
    <source>
        <dbReference type="Proteomes" id="UP001497525"/>
    </source>
</evidence>
<comment type="subcellular location">
    <subcellularLocation>
        <location evidence="1">Nucleus</location>
    </subcellularLocation>
</comment>
<feature type="compositionally biased region" description="Acidic residues" evidence="4">
    <location>
        <begin position="360"/>
        <end position="371"/>
    </location>
</feature>
<dbReference type="PANTHER" id="PTHR15502">
    <property type="entry name" value="CALCINEURIN-BINDING PROTEIN CABIN 1-RELATED"/>
    <property type="match status" value="1"/>
</dbReference>
<accession>A0AAV2TDP1</accession>
<feature type="region of interest" description="Disordered" evidence="4">
    <location>
        <begin position="889"/>
        <end position="918"/>
    </location>
</feature>
<evidence type="ECO:0000256" key="3">
    <source>
        <dbReference type="PROSITE-ProRule" id="PRU00339"/>
    </source>
</evidence>
<feature type="compositionally biased region" description="Polar residues" evidence="4">
    <location>
        <begin position="1207"/>
        <end position="1227"/>
    </location>
</feature>
<feature type="compositionally biased region" description="Low complexity" evidence="4">
    <location>
        <begin position="2162"/>
        <end position="2178"/>
    </location>
</feature>